<feature type="transmembrane region" description="Helical" evidence="1">
    <location>
        <begin position="35"/>
        <end position="56"/>
    </location>
</feature>
<feature type="transmembrane region" description="Helical" evidence="1">
    <location>
        <begin position="158"/>
        <end position="184"/>
    </location>
</feature>
<keyword evidence="1" id="KW-1133">Transmembrane helix</keyword>
<feature type="transmembrane region" description="Helical" evidence="1">
    <location>
        <begin position="236"/>
        <end position="253"/>
    </location>
</feature>
<reference evidence="4" key="1">
    <citation type="journal article" date="2019" name="Int. J. Syst. Evol. Microbiol.">
        <title>The Global Catalogue of Microorganisms (GCM) 10K type strain sequencing project: providing services to taxonomists for standard genome sequencing and annotation.</title>
        <authorList>
            <consortium name="The Broad Institute Genomics Platform"/>
            <consortium name="The Broad Institute Genome Sequencing Center for Infectious Disease"/>
            <person name="Wu L."/>
            <person name="Ma J."/>
        </authorList>
    </citation>
    <scope>NUCLEOTIDE SEQUENCE [LARGE SCALE GENOMIC DNA]</scope>
    <source>
        <strain evidence="4">JCM 14603</strain>
    </source>
</reference>
<dbReference type="InterPro" id="IPR007349">
    <property type="entry name" value="DUF418"/>
</dbReference>
<evidence type="ECO:0000313" key="4">
    <source>
        <dbReference type="Proteomes" id="UP001500238"/>
    </source>
</evidence>
<dbReference type="PANTHER" id="PTHR30590:SF2">
    <property type="entry name" value="INNER MEMBRANE PROTEIN"/>
    <property type="match status" value="1"/>
</dbReference>
<gene>
    <name evidence="3" type="ORF">GCM10009102_05640</name>
</gene>
<feature type="transmembrane region" description="Helical" evidence="1">
    <location>
        <begin position="76"/>
        <end position="96"/>
    </location>
</feature>
<feature type="transmembrane region" description="Helical" evidence="1">
    <location>
        <begin position="301"/>
        <end position="324"/>
    </location>
</feature>
<name>A0ABP3SY23_9SPHN</name>
<dbReference type="PANTHER" id="PTHR30590">
    <property type="entry name" value="INNER MEMBRANE PROTEIN"/>
    <property type="match status" value="1"/>
</dbReference>
<organism evidence="3 4">
    <name type="scientific">Sphingomonas insulae</name>
    <dbReference type="NCBI Taxonomy" id="424800"/>
    <lineage>
        <taxon>Bacteria</taxon>
        <taxon>Pseudomonadati</taxon>
        <taxon>Pseudomonadota</taxon>
        <taxon>Alphaproteobacteria</taxon>
        <taxon>Sphingomonadales</taxon>
        <taxon>Sphingomonadaceae</taxon>
        <taxon>Sphingomonas</taxon>
    </lineage>
</organism>
<comment type="caution">
    <text evidence="3">The sequence shown here is derived from an EMBL/GenBank/DDBJ whole genome shotgun (WGS) entry which is preliminary data.</text>
</comment>
<evidence type="ECO:0000259" key="2">
    <source>
        <dbReference type="Pfam" id="PF04235"/>
    </source>
</evidence>
<feature type="domain" description="DUF418" evidence="2">
    <location>
        <begin position="189"/>
        <end position="339"/>
    </location>
</feature>
<feature type="transmembrane region" description="Helical" evidence="1">
    <location>
        <begin position="135"/>
        <end position="152"/>
    </location>
</feature>
<dbReference type="Pfam" id="PF04235">
    <property type="entry name" value="DUF418"/>
    <property type="match status" value="1"/>
</dbReference>
<accession>A0ABP3SY23</accession>
<dbReference type="InterPro" id="IPR052529">
    <property type="entry name" value="Bact_Transport_Assoc"/>
</dbReference>
<dbReference type="Proteomes" id="UP001500238">
    <property type="component" value="Unassembled WGS sequence"/>
</dbReference>
<feature type="transmembrane region" description="Helical" evidence="1">
    <location>
        <begin position="205"/>
        <end position="224"/>
    </location>
</feature>
<protein>
    <recommendedName>
        <fullName evidence="2">DUF418 domain-containing protein</fullName>
    </recommendedName>
</protein>
<evidence type="ECO:0000313" key="3">
    <source>
        <dbReference type="EMBL" id="GAA0660031.1"/>
    </source>
</evidence>
<keyword evidence="4" id="KW-1185">Reference proteome</keyword>
<sequence length="361" mass="39093">MGIGGCPGPDTLMTLIAAEPPVSGEKPERMLALDVIRGVSLCGIAFVNIGPVTHFGSRLPPVPVTLHDASGWLQLFGQQRFFVIFSLLFGIGFTLLQESAIRQGHRNPRRLLARRLVTLLPLGAVHQIPHPGEALLPYAVAGLFVLLPSTWLSRNWLAMLTAIAVPAALALGGGLVLIPTVFLLGSTLVRWKILVQALLSRSAGLALLLVSSAVALPVLAIQVADISNSGFSVNSAVAGMAMAGVYIAMLLLAMQTRARRVIASVFGPLGRMALTNYVTATLLMHGSNAILHFPYTRSWSLLLGTTFAILSIQTLWSALWLRWFDHGPLEYLWRWSTWGRRPGFLSDRSRPTGRSATRFPL</sequence>
<keyword evidence="1" id="KW-0812">Transmembrane</keyword>
<keyword evidence="1" id="KW-0472">Membrane</keyword>
<evidence type="ECO:0000256" key="1">
    <source>
        <dbReference type="SAM" id="Phobius"/>
    </source>
</evidence>
<dbReference type="EMBL" id="BAAAES010000004">
    <property type="protein sequence ID" value="GAA0660031.1"/>
    <property type="molecule type" value="Genomic_DNA"/>
</dbReference>
<proteinExistence type="predicted"/>